<keyword evidence="2" id="KW-1185">Reference proteome</keyword>
<dbReference type="RefSeq" id="WP_106527186.1">
    <property type="nucleotide sequence ID" value="NZ_PYAW01000001.1"/>
</dbReference>
<comment type="caution">
    <text evidence="1">The sequence shown here is derived from an EMBL/GenBank/DDBJ whole genome shotgun (WGS) entry which is preliminary data.</text>
</comment>
<sequence length="59" mass="6648">MYYIKKYSNCWAIHNDDNGQSRELTAVEVETVANELLALNDANTLTVYADRISSIQGKP</sequence>
<evidence type="ECO:0000313" key="2">
    <source>
        <dbReference type="Proteomes" id="UP000240971"/>
    </source>
</evidence>
<dbReference type="AlphaFoldDB" id="A0A2P8HUU8"/>
<name>A0A2P8HUU8_CHINA</name>
<accession>A0A2P8HUU8</accession>
<proteinExistence type="predicted"/>
<dbReference type="Proteomes" id="UP000240971">
    <property type="component" value="Unassembled WGS sequence"/>
</dbReference>
<dbReference type="OrthoDB" id="680436at2"/>
<dbReference type="EMBL" id="PYAW01000001">
    <property type="protein sequence ID" value="PSL50001.1"/>
    <property type="molecule type" value="Genomic_DNA"/>
</dbReference>
<organism evidence="1 2">
    <name type="scientific">Chitinophaga niastensis</name>
    <dbReference type="NCBI Taxonomy" id="536980"/>
    <lineage>
        <taxon>Bacteria</taxon>
        <taxon>Pseudomonadati</taxon>
        <taxon>Bacteroidota</taxon>
        <taxon>Chitinophagia</taxon>
        <taxon>Chitinophagales</taxon>
        <taxon>Chitinophagaceae</taxon>
        <taxon>Chitinophaga</taxon>
    </lineage>
</organism>
<gene>
    <name evidence="1" type="ORF">CLV51_1011343</name>
</gene>
<protein>
    <submittedName>
        <fullName evidence="1">Uncharacterized protein</fullName>
    </submittedName>
</protein>
<evidence type="ECO:0000313" key="1">
    <source>
        <dbReference type="EMBL" id="PSL50001.1"/>
    </source>
</evidence>
<reference evidence="1 2" key="1">
    <citation type="submission" date="2018-03" db="EMBL/GenBank/DDBJ databases">
        <title>Genomic Encyclopedia of Archaeal and Bacterial Type Strains, Phase II (KMG-II): from individual species to whole genera.</title>
        <authorList>
            <person name="Goeker M."/>
        </authorList>
    </citation>
    <scope>NUCLEOTIDE SEQUENCE [LARGE SCALE GENOMIC DNA]</scope>
    <source>
        <strain evidence="1 2">DSM 24859</strain>
    </source>
</reference>